<geneLocation type="plasmid" evidence="3">
    <name>Tros</name>
</geneLocation>
<dbReference type="HOGENOM" id="CLU_939871_0_0_0"/>
<keyword evidence="3" id="KW-1185">Reference proteome</keyword>
<feature type="coiled-coil region" evidence="1">
    <location>
        <begin position="2"/>
        <end position="29"/>
    </location>
</feature>
<dbReference type="eggNOG" id="COG2810">
    <property type="taxonomic scope" value="Bacteria"/>
</dbReference>
<organism evidence="2 3">
    <name type="scientific">Thermomicrobium roseum (strain ATCC 27502 / DSM 5159 / P-2)</name>
    <dbReference type="NCBI Taxonomy" id="309801"/>
    <lineage>
        <taxon>Bacteria</taxon>
        <taxon>Pseudomonadati</taxon>
        <taxon>Thermomicrobiota</taxon>
        <taxon>Thermomicrobia</taxon>
        <taxon>Thermomicrobiales</taxon>
        <taxon>Thermomicrobiaceae</taxon>
        <taxon>Thermomicrobium</taxon>
    </lineage>
</organism>
<dbReference type="AlphaFoldDB" id="B9L4Q2"/>
<evidence type="ECO:0000313" key="3">
    <source>
        <dbReference type="Proteomes" id="UP000000447"/>
    </source>
</evidence>
<accession>B9L4Q2</accession>
<proteinExistence type="predicted"/>
<evidence type="ECO:0000313" key="2">
    <source>
        <dbReference type="EMBL" id="ACM06932.1"/>
    </source>
</evidence>
<keyword evidence="1" id="KW-0175">Coiled coil</keyword>
<sequence length="296" mass="33171">MIDDLCQVLEQLRDRLQAQKSLLESNEAQTRVSLIDPLLRALGWPTDDPTAVQVEVQAGSGRADYLLRSGDQTIVVLEVKKLGEKLDIAHSAAVSYAWELLRQGQAPRYVGVSDGRRWLLYEPQQLKQPRYALDLADSQRSIPALALAFTEALWRRLYERIIPPPPPPPEWIPLTALRPHPGDPPPSRIRFPDGSERDLKTWKSLLLEVAEWLVAQGKLTSVACPVPMGPKQYLVNTEPIHPTGRSFVSKKRLSNGLWLNLNLSARDVVRSAQSLLNHFQIAPQQVLVSLRHGPPA</sequence>
<protein>
    <submittedName>
        <fullName evidence="2">Type I restriction enzyme r protein n terminus (Hsdr_n)</fullName>
    </submittedName>
</protein>
<gene>
    <name evidence="2" type="ordered locus">trd_A0766</name>
</gene>
<evidence type="ECO:0000256" key="1">
    <source>
        <dbReference type="SAM" id="Coils"/>
    </source>
</evidence>
<reference evidence="2 3" key="1">
    <citation type="journal article" date="2009" name="PLoS ONE">
        <title>Complete genome sequence of the aerobic CO-oxidizing thermophile Thermomicrobium roseum.</title>
        <authorList>
            <person name="Wu D."/>
            <person name="Raymond J."/>
            <person name="Wu M."/>
            <person name="Chatterji S."/>
            <person name="Ren Q."/>
            <person name="Graham J.E."/>
            <person name="Bryant D.A."/>
            <person name="Robb F."/>
            <person name="Colman A."/>
            <person name="Tallon L.J."/>
            <person name="Badger J.H."/>
            <person name="Madupu R."/>
            <person name="Ward N.L."/>
            <person name="Eisen J.A."/>
        </authorList>
    </citation>
    <scope>NUCLEOTIDE SEQUENCE [LARGE SCALE GENOMIC DNA]</scope>
    <source>
        <strain evidence="3">ATCC 27502 / DSM 5159 / P-2</strain>
        <plasmid evidence="2">unnamed</plasmid>
    </source>
</reference>
<dbReference type="Gene3D" id="3.90.1570.30">
    <property type="match status" value="1"/>
</dbReference>
<keyword evidence="2" id="KW-0614">Plasmid</keyword>
<dbReference type="EMBL" id="CP001276">
    <property type="protein sequence ID" value="ACM06932.1"/>
    <property type="molecule type" value="Genomic_DNA"/>
</dbReference>
<name>B9L4Q2_THERP</name>
<dbReference type="Proteomes" id="UP000000447">
    <property type="component" value="Plasmid unnamed"/>
</dbReference>
<dbReference type="KEGG" id="tro:trd_A0766"/>
<dbReference type="RefSeq" id="WP_012642919.1">
    <property type="nucleotide sequence ID" value="NC_011961.1"/>
</dbReference>
<dbReference type="OrthoDB" id="570928at2"/>